<keyword evidence="3" id="KW-1185">Reference proteome</keyword>
<feature type="transmembrane region" description="Helical" evidence="1">
    <location>
        <begin position="276"/>
        <end position="297"/>
    </location>
</feature>
<accession>A0A0P9DJ64</accession>
<reference evidence="2 3" key="1">
    <citation type="submission" date="2015-09" db="EMBL/GenBank/DDBJ databases">
        <title>Draft genome sequence of Kouleothrix aurantiaca JCM 19913.</title>
        <authorList>
            <person name="Hemp J."/>
        </authorList>
    </citation>
    <scope>NUCLEOTIDE SEQUENCE [LARGE SCALE GENOMIC DNA]</scope>
    <source>
        <strain evidence="2 3">COM-B</strain>
    </source>
</reference>
<dbReference type="Proteomes" id="UP000050509">
    <property type="component" value="Unassembled WGS sequence"/>
</dbReference>
<sequence length="470" mass="51297">MLLQLNDLLSAAVLIVGFSLLAYIALQNWQTAIARALCVLLLGVVVVFGGDVLLGQAEHEATIQFLLRAQWLGITLVPAGYAHLSDALLTYSGLPSKGRRWLVAFGYLCSLIFFALALSGNLLLSGGIAHGPLAQFGAGPLFGLFVLYFAATSVWGLWVVWQVRHIALTPTLRRRLTYLGATFLAPGLAVFPYLIIAGTYRVLSDNIVLLFSALGNSGVAVMITIMVYSIAFQGLLLPDRLIKQDFIRWGLYGPFVGVTIILFLRSTPVLARWFGLPAATLVIFGVMIMTVLMPIFVSKIKPYLDALVYRQDRAEIAYLRTLPRNTFTYADLRSLLENTLVVICGALRVDTGFVAAPDDGANYTIKTMVGARREVKRFVAEHPLAEVMPQIAALPPNSPGEVPPIESFLRYDGFCMLSLHGPEGDFLGALGVAYPSGGLTPEARRLIGVLAHQMELALTTVHMQQRLFDT</sequence>
<feature type="non-terminal residue" evidence="2">
    <location>
        <position position="470"/>
    </location>
</feature>
<dbReference type="AlphaFoldDB" id="A0A0P9DJ64"/>
<feature type="transmembrane region" description="Helical" evidence="1">
    <location>
        <begin position="208"/>
        <end position="231"/>
    </location>
</feature>
<keyword evidence="1" id="KW-0472">Membrane</keyword>
<feature type="transmembrane region" description="Helical" evidence="1">
    <location>
        <begin position="246"/>
        <end position="264"/>
    </location>
</feature>
<keyword evidence="1" id="KW-0812">Transmembrane</keyword>
<feature type="transmembrane region" description="Helical" evidence="1">
    <location>
        <begin position="104"/>
        <end position="124"/>
    </location>
</feature>
<evidence type="ECO:0000313" key="3">
    <source>
        <dbReference type="Proteomes" id="UP000050509"/>
    </source>
</evidence>
<protein>
    <recommendedName>
        <fullName evidence="4">Histidine kinase N-terminal 7TM region domain-containing protein</fullName>
    </recommendedName>
</protein>
<evidence type="ECO:0008006" key="4">
    <source>
        <dbReference type="Google" id="ProtNLM"/>
    </source>
</evidence>
<feature type="transmembrane region" description="Helical" evidence="1">
    <location>
        <begin position="7"/>
        <end position="26"/>
    </location>
</feature>
<dbReference type="EMBL" id="LJCR01000244">
    <property type="protein sequence ID" value="KPV53500.1"/>
    <property type="molecule type" value="Genomic_DNA"/>
</dbReference>
<evidence type="ECO:0000313" key="2">
    <source>
        <dbReference type="EMBL" id="KPV53500.1"/>
    </source>
</evidence>
<feature type="transmembrane region" description="Helical" evidence="1">
    <location>
        <begin position="32"/>
        <end position="53"/>
    </location>
</feature>
<name>A0A0P9DJ64_9CHLR</name>
<feature type="transmembrane region" description="Helical" evidence="1">
    <location>
        <begin position="178"/>
        <end position="196"/>
    </location>
</feature>
<evidence type="ECO:0000256" key="1">
    <source>
        <dbReference type="SAM" id="Phobius"/>
    </source>
</evidence>
<feature type="transmembrane region" description="Helical" evidence="1">
    <location>
        <begin position="136"/>
        <end position="158"/>
    </location>
</feature>
<comment type="caution">
    <text evidence="2">The sequence shown here is derived from an EMBL/GenBank/DDBJ whole genome shotgun (WGS) entry which is preliminary data.</text>
</comment>
<proteinExistence type="predicted"/>
<organism evidence="2 3">
    <name type="scientific">Kouleothrix aurantiaca</name>
    <dbReference type="NCBI Taxonomy" id="186479"/>
    <lineage>
        <taxon>Bacteria</taxon>
        <taxon>Bacillati</taxon>
        <taxon>Chloroflexota</taxon>
        <taxon>Chloroflexia</taxon>
        <taxon>Chloroflexales</taxon>
        <taxon>Roseiflexineae</taxon>
        <taxon>Roseiflexaceae</taxon>
        <taxon>Kouleothrix</taxon>
    </lineage>
</organism>
<feature type="transmembrane region" description="Helical" evidence="1">
    <location>
        <begin position="65"/>
        <end position="84"/>
    </location>
</feature>
<gene>
    <name evidence="2" type="ORF">SE17_09300</name>
</gene>
<keyword evidence="1" id="KW-1133">Transmembrane helix</keyword>